<dbReference type="FunFam" id="3.40.50.1100:FF:000067">
    <property type="entry name" value="Cysteine synthase"/>
    <property type="match status" value="1"/>
</dbReference>
<dbReference type="GO" id="GO:0004124">
    <property type="term" value="F:cysteine synthase activity"/>
    <property type="evidence" value="ECO:0007669"/>
    <property type="project" value="UniProtKB-EC"/>
</dbReference>
<dbReference type="EMBL" id="JBIENY010000421">
    <property type="protein sequence ID" value="MFG6299491.1"/>
    <property type="molecule type" value="Genomic_DNA"/>
</dbReference>
<dbReference type="EC" id="2.5.1.47" evidence="4"/>
<reference evidence="21" key="1">
    <citation type="submission" date="2023-03" db="EMBL/GenBank/DDBJ databases">
        <title>Borrelidin-producing and root-colonizing Streptomyces rochei is a potent biopesticide for soil-borne oomycete-caused plant diseases.</title>
        <authorList>
            <person name="Zhou D."/>
            <person name="Wang X."/>
            <person name="Navarro-Munoz J.C."/>
            <person name="Li W."/>
            <person name="Li J."/>
            <person name="Jiu M."/>
            <person name="Deng S."/>
            <person name="Ye Y."/>
            <person name="Daly P."/>
            <person name="Wei L."/>
        </authorList>
    </citation>
    <scope>NUCLEOTIDE SEQUENCE</scope>
    <source>
        <strain evidence="21">JK1</strain>
    </source>
</reference>
<evidence type="ECO:0000313" key="23">
    <source>
        <dbReference type="Proteomes" id="UP001605990"/>
    </source>
</evidence>
<comment type="similarity">
    <text evidence="3">Belongs to the cysteine synthase/cystathionine beta-synthase family.</text>
</comment>
<dbReference type="GeneID" id="90944011"/>
<comment type="catalytic activity">
    <reaction evidence="10">
        <text>O-acetyl-L-serine + hydrogen sulfide = L-cysteine + acetate</text>
        <dbReference type="Rhea" id="RHEA:14829"/>
        <dbReference type="ChEBI" id="CHEBI:29919"/>
        <dbReference type="ChEBI" id="CHEBI:30089"/>
        <dbReference type="ChEBI" id="CHEBI:35235"/>
        <dbReference type="ChEBI" id="CHEBI:58340"/>
        <dbReference type="EC" id="2.5.1.47"/>
    </reaction>
</comment>
<accession>A0AAX3ZJQ5</accession>
<organism evidence="21 22">
    <name type="scientific">Streptomyces rochei</name>
    <name type="common">Streptomyces parvullus</name>
    <dbReference type="NCBI Taxonomy" id="1928"/>
    <lineage>
        <taxon>Bacteria</taxon>
        <taxon>Bacillati</taxon>
        <taxon>Actinomycetota</taxon>
        <taxon>Actinomycetes</taxon>
        <taxon>Kitasatosporales</taxon>
        <taxon>Streptomycetaceae</taxon>
        <taxon>Streptomyces</taxon>
        <taxon>Streptomyces rochei group</taxon>
    </lineage>
</organism>
<dbReference type="RefSeq" id="WP_046248540.1">
    <property type="nucleotide sequence ID" value="NZ_CP121271.1"/>
</dbReference>
<evidence type="ECO:0000259" key="19">
    <source>
        <dbReference type="Pfam" id="PF00291"/>
    </source>
</evidence>
<evidence type="ECO:0000256" key="6">
    <source>
        <dbReference type="ARBA" id="ARBA00022605"/>
    </source>
</evidence>
<protein>
    <recommendedName>
        <fullName evidence="5">O-acetylserine sulfhydrylase</fullName>
        <ecNumber evidence="4">2.5.1.47</ecNumber>
    </recommendedName>
    <alternativeName>
        <fullName evidence="15">Cysteine synthase A</fullName>
    </alternativeName>
    <alternativeName>
        <fullName evidence="13">O-acetylserine (thiol)-lyase A</fullName>
    </alternativeName>
    <alternativeName>
        <fullName evidence="12">O-acetylserine-specific cysteine synthase</fullName>
    </alternativeName>
    <alternativeName>
        <fullName evidence="14">Sulfide-dependent cysteine synthase</fullName>
    </alternativeName>
</protein>
<comment type="function">
    <text evidence="11">Catalyzes the conversion of O-acetylserine (OAS) to cysteine through the elimination of acetate and addition of hydrogen sulfide.</text>
</comment>
<dbReference type="GO" id="GO:0006535">
    <property type="term" value="P:cysteine biosynthetic process from serine"/>
    <property type="evidence" value="ECO:0007669"/>
    <property type="project" value="InterPro"/>
</dbReference>
<dbReference type="Pfam" id="PF00291">
    <property type="entry name" value="PALP"/>
    <property type="match status" value="1"/>
</dbReference>
<dbReference type="InterPro" id="IPR001926">
    <property type="entry name" value="TrpB-like_PALP"/>
</dbReference>
<reference evidence="20 23" key="2">
    <citation type="submission" date="2024-10" db="EMBL/GenBank/DDBJ databases">
        <title>Draft genome assembly of a novel steroid transforming actinomycete isolated from African clawed frog Xenopus laevis.</title>
        <authorList>
            <person name="Bragin E."/>
            <person name="Kollerov V."/>
            <person name="Donova M.V."/>
        </authorList>
    </citation>
    <scope>NUCLEOTIDE SEQUENCE [LARGE SCALE GENOMIC DNA]</scope>
    <source>
        <strain evidence="20 23">MTOC-St3</strain>
    </source>
</reference>
<keyword evidence="8 16" id="KW-0663">Pyridoxal phosphate</keyword>
<keyword evidence="23" id="KW-1185">Reference proteome</keyword>
<evidence type="ECO:0000256" key="3">
    <source>
        <dbReference type="ARBA" id="ARBA00007103"/>
    </source>
</evidence>
<name>A0AAX3ZJQ5_STRRO</name>
<keyword evidence="9" id="KW-0198">Cysteine biosynthesis</keyword>
<dbReference type="NCBIfam" id="TIGR01136">
    <property type="entry name" value="cysKM"/>
    <property type="match status" value="1"/>
</dbReference>
<evidence type="ECO:0000256" key="1">
    <source>
        <dbReference type="ARBA" id="ARBA00001933"/>
    </source>
</evidence>
<dbReference type="InterPro" id="IPR005856">
    <property type="entry name" value="Cys_synth"/>
</dbReference>
<comment type="pathway">
    <text evidence="2">Amino-acid biosynthesis; L-cysteine biosynthesis; L-cysteine from L-serine: step 2/2.</text>
</comment>
<dbReference type="InterPro" id="IPR050214">
    <property type="entry name" value="Cys_Synth/Cystath_Beta-Synth"/>
</dbReference>
<dbReference type="GO" id="GO:0005737">
    <property type="term" value="C:cytoplasm"/>
    <property type="evidence" value="ECO:0007669"/>
    <property type="project" value="UniProtKB-ARBA"/>
</dbReference>
<keyword evidence="7 21" id="KW-0808">Transferase</keyword>
<evidence type="ECO:0000256" key="5">
    <source>
        <dbReference type="ARBA" id="ARBA00016728"/>
    </source>
</evidence>
<evidence type="ECO:0000313" key="21">
    <source>
        <dbReference type="EMBL" id="WMC87381.1"/>
    </source>
</evidence>
<comment type="cofactor">
    <cofactor evidence="1 16">
        <name>pyridoxal 5'-phosphate</name>
        <dbReference type="ChEBI" id="CHEBI:597326"/>
    </cofactor>
</comment>
<evidence type="ECO:0000313" key="22">
    <source>
        <dbReference type="Proteomes" id="UP001231701"/>
    </source>
</evidence>
<dbReference type="EMBL" id="CP121271">
    <property type="protein sequence ID" value="WMC87381.1"/>
    <property type="molecule type" value="Genomic_DNA"/>
</dbReference>
<evidence type="ECO:0000256" key="14">
    <source>
        <dbReference type="ARBA" id="ARBA00079090"/>
    </source>
</evidence>
<keyword evidence="6" id="KW-0028">Amino-acid biosynthesis</keyword>
<feature type="binding site" evidence="16">
    <location>
        <position position="85"/>
    </location>
    <ligand>
        <name>pyridoxal 5'-phosphate</name>
        <dbReference type="ChEBI" id="CHEBI:597326"/>
    </ligand>
</feature>
<evidence type="ECO:0000256" key="15">
    <source>
        <dbReference type="ARBA" id="ARBA00079479"/>
    </source>
</evidence>
<dbReference type="PANTHER" id="PTHR10314">
    <property type="entry name" value="CYSTATHIONINE BETA-SYNTHASE"/>
    <property type="match status" value="1"/>
</dbReference>
<evidence type="ECO:0000313" key="20">
    <source>
        <dbReference type="EMBL" id="MFG6299491.1"/>
    </source>
</evidence>
<feature type="domain" description="Tryptophan synthase beta chain-like PALP" evidence="19">
    <location>
        <begin position="19"/>
        <end position="305"/>
    </location>
</feature>
<evidence type="ECO:0000256" key="9">
    <source>
        <dbReference type="ARBA" id="ARBA00023192"/>
    </source>
</evidence>
<dbReference type="Gene3D" id="3.40.50.1100">
    <property type="match status" value="2"/>
</dbReference>
<evidence type="ECO:0000256" key="7">
    <source>
        <dbReference type="ARBA" id="ARBA00022679"/>
    </source>
</evidence>
<feature type="binding site" evidence="16">
    <location>
        <begin position="189"/>
        <end position="193"/>
    </location>
    <ligand>
        <name>pyridoxal 5'-phosphate</name>
        <dbReference type="ChEBI" id="CHEBI:597326"/>
    </ligand>
</feature>
<evidence type="ECO:0000256" key="16">
    <source>
        <dbReference type="PIRSR" id="PIRSR605856-50"/>
    </source>
</evidence>
<dbReference type="Proteomes" id="UP001231701">
    <property type="component" value="Chromosome"/>
</dbReference>
<evidence type="ECO:0000256" key="2">
    <source>
        <dbReference type="ARBA" id="ARBA00004962"/>
    </source>
</evidence>
<dbReference type="NCBIfam" id="TIGR01139">
    <property type="entry name" value="cysK"/>
    <property type="match status" value="1"/>
</dbReference>
<dbReference type="Proteomes" id="UP001605990">
    <property type="component" value="Unassembled WGS sequence"/>
</dbReference>
<gene>
    <name evidence="21" type="primary">cysK</name>
    <name evidence="20" type="ORF">ACGU38_29555</name>
    <name evidence="21" type="ORF">P7W03_18270</name>
</gene>
<evidence type="ECO:0000256" key="17">
    <source>
        <dbReference type="PIRSR" id="PIRSR605856-51"/>
    </source>
</evidence>
<dbReference type="InterPro" id="IPR036052">
    <property type="entry name" value="TrpB-like_PALP_sf"/>
</dbReference>
<feature type="region of interest" description="Disordered" evidence="18">
    <location>
        <begin position="311"/>
        <end position="334"/>
    </location>
</feature>
<dbReference type="SUPFAM" id="SSF53686">
    <property type="entry name" value="Tryptophan synthase beta subunit-like PLP-dependent enzymes"/>
    <property type="match status" value="1"/>
</dbReference>
<evidence type="ECO:0000256" key="18">
    <source>
        <dbReference type="SAM" id="MobiDB-lite"/>
    </source>
</evidence>
<evidence type="ECO:0000256" key="13">
    <source>
        <dbReference type="ARBA" id="ARBA00078256"/>
    </source>
</evidence>
<dbReference type="CDD" id="cd01561">
    <property type="entry name" value="CBS_like"/>
    <property type="match status" value="1"/>
</dbReference>
<feature type="binding site" evidence="16">
    <location>
        <position position="277"/>
    </location>
    <ligand>
        <name>pyridoxal 5'-phosphate</name>
        <dbReference type="ChEBI" id="CHEBI:597326"/>
    </ligand>
</feature>
<evidence type="ECO:0000256" key="10">
    <source>
        <dbReference type="ARBA" id="ARBA00047931"/>
    </source>
</evidence>
<evidence type="ECO:0000256" key="8">
    <source>
        <dbReference type="ARBA" id="ARBA00022898"/>
    </source>
</evidence>
<dbReference type="AlphaFoldDB" id="A0AAX3ZJQ5"/>
<feature type="modified residue" description="N6-(pyridoxal phosphate)lysine" evidence="17">
    <location>
        <position position="55"/>
    </location>
</feature>
<evidence type="ECO:0000256" key="11">
    <source>
        <dbReference type="ARBA" id="ARBA00053442"/>
    </source>
</evidence>
<sequence length="334" mass="34380">MSDARTVPAGRPAVADGIDDLVGSTPLVRLRPAGVPDDVRVLAKLESANPLSSIKDRAALFMLRAAEERGELPPGGTVVEATSGNTGIALAALSAARGYRCVIVLPDSATAERIALLGALGAEVVRTPRDAGYPGAIARAEEIHAATPGSWFCRQHENPDNVRAHYASTGPEIWAATAGEIDVLVCGVGTGGTLTGIARYLKERDPAVRIVAVEPENSPVLSRGTAGQHRIPGLNGGFVAATTDVSLIDRIVTVSDEDAMAAARALARRQGVLAGVSSGAAVHACAELAAKPEYAGKTLVTVLPDTGERYLSEWGSPAPAPPSAPVEQGETPCR</sequence>
<evidence type="ECO:0000256" key="12">
    <source>
        <dbReference type="ARBA" id="ARBA00078216"/>
    </source>
</evidence>
<dbReference type="InterPro" id="IPR005859">
    <property type="entry name" value="CysK"/>
</dbReference>
<evidence type="ECO:0000256" key="4">
    <source>
        <dbReference type="ARBA" id="ARBA00012681"/>
    </source>
</evidence>
<proteinExistence type="inferred from homology"/>